<gene>
    <name evidence="1" type="ORF">LR48_Vigan02g126500</name>
</gene>
<organism evidence="1 2">
    <name type="scientific">Phaseolus angularis</name>
    <name type="common">Azuki bean</name>
    <name type="synonym">Vigna angularis</name>
    <dbReference type="NCBI Taxonomy" id="3914"/>
    <lineage>
        <taxon>Eukaryota</taxon>
        <taxon>Viridiplantae</taxon>
        <taxon>Streptophyta</taxon>
        <taxon>Embryophyta</taxon>
        <taxon>Tracheophyta</taxon>
        <taxon>Spermatophyta</taxon>
        <taxon>Magnoliopsida</taxon>
        <taxon>eudicotyledons</taxon>
        <taxon>Gunneridae</taxon>
        <taxon>Pentapetalae</taxon>
        <taxon>rosids</taxon>
        <taxon>fabids</taxon>
        <taxon>Fabales</taxon>
        <taxon>Fabaceae</taxon>
        <taxon>Papilionoideae</taxon>
        <taxon>50 kb inversion clade</taxon>
        <taxon>NPAAA clade</taxon>
        <taxon>indigoferoid/millettioid clade</taxon>
        <taxon>Phaseoleae</taxon>
        <taxon>Vigna</taxon>
    </lineage>
</organism>
<accession>A0A0L9TX47</accession>
<proteinExistence type="predicted"/>
<dbReference type="EMBL" id="CM003372">
    <property type="protein sequence ID" value="KOM35115.1"/>
    <property type="molecule type" value="Genomic_DNA"/>
</dbReference>
<dbReference type="AlphaFoldDB" id="A0A0L9TX47"/>
<dbReference type="Gramene" id="KOM35115">
    <property type="protein sequence ID" value="KOM35115"/>
    <property type="gene ID" value="LR48_Vigan02g126500"/>
</dbReference>
<evidence type="ECO:0000313" key="1">
    <source>
        <dbReference type="EMBL" id="KOM35115.1"/>
    </source>
</evidence>
<protein>
    <submittedName>
        <fullName evidence="1">Uncharacterized protein</fullName>
    </submittedName>
</protein>
<dbReference type="Proteomes" id="UP000053144">
    <property type="component" value="Chromosome 2"/>
</dbReference>
<evidence type="ECO:0000313" key="2">
    <source>
        <dbReference type="Proteomes" id="UP000053144"/>
    </source>
</evidence>
<reference evidence="2" key="1">
    <citation type="journal article" date="2015" name="Proc. Natl. Acad. Sci. U.S.A.">
        <title>Genome sequencing of adzuki bean (Vigna angularis) provides insight into high starch and low fat accumulation and domestication.</title>
        <authorList>
            <person name="Yang K."/>
            <person name="Tian Z."/>
            <person name="Chen C."/>
            <person name="Luo L."/>
            <person name="Zhao B."/>
            <person name="Wang Z."/>
            <person name="Yu L."/>
            <person name="Li Y."/>
            <person name="Sun Y."/>
            <person name="Li W."/>
            <person name="Chen Y."/>
            <person name="Li Y."/>
            <person name="Zhang Y."/>
            <person name="Ai D."/>
            <person name="Zhao J."/>
            <person name="Shang C."/>
            <person name="Ma Y."/>
            <person name="Wu B."/>
            <person name="Wang M."/>
            <person name="Gao L."/>
            <person name="Sun D."/>
            <person name="Zhang P."/>
            <person name="Guo F."/>
            <person name="Wang W."/>
            <person name="Li Y."/>
            <person name="Wang J."/>
            <person name="Varshney R.K."/>
            <person name="Wang J."/>
            <person name="Ling H.Q."/>
            <person name="Wan P."/>
        </authorList>
    </citation>
    <scope>NUCLEOTIDE SEQUENCE</scope>
    <source>
        <strain evidence="2">cv. Jingnong 6</strain>
    </source>
</reference>
<name>A0A0L9TX47_PHAAN</name>
<sequence>MDVTPPSWMLEHQGRELAGTSQVWAAGFSRPPPLLLGCWLLTSNFQLLAKTLRLSFSMPGRDLHLSGGGFKLLFCRPRRHSRCCLLFFQLHCSCCFLFQSQAHLFLLPTVAAASSCWMMEVCWMHGGLLDAWRTESSPSFCADP</sequence>